<dbReference type="Gene3D" id="3.40.30.10">
    <property type="entry name" value="Glutaredoxin"/>
    <property type="match status" value="1"/>
</dbReference>
<dbReference type="InterPro" id="IPR036249">
    <property type="entry name" value="Thioredoxin-like_sf"/>
</dbReference>
<dbReference type="SFLD" id="SFLDG00358">
    <property type="entry name" value="Main_(cytGST)"/>
    <property type="match status" value="1"/>
</dbReference>
<comment type="similarity">
    <text evidence="1 3">Belongs to the GST superfamily.</text>
</comment>
<dbReference type="AlphaFoldDB" id="A0AAF1JWJ3"/>
<dbReference type="SFLD" id="SFLDS00019">
    <property type="entry name" value="Glutathione_Transferase_(cytos"/>
    <property type="match status" value="1"/>
</dbReference>
<proteinExistence type="inferred from homology"/>
<gene>
    <name evidence="6" type="ORF">GXW79_03735</name>
</gene>
<dbReference type="EMBL" id="JAAEDH010000002">
    <property type="protein sequence ID" value="MBR0654186.1"/>
    <property type="molecule type" value="Genomic_DNA"/>
</dbReference>
<feature type="domain" description="GST N-terminal" evidence="4">
    <location>
        <begin position="1"/>
        <end position="81"/>
    </location>
</feature>
<evidence type="ECO:0000313" key="7">
    <source>
        <dbReference type="Proteomes" id="UP001196068"/>
    </source>
</evidence>
<protein>
    <submittedName>
        <fullName evidence="6">Glutathione S-transferase</fullName>
    </submittedName>
</protein>
<keyword evidence="2" id="KW-0808">Transferase</keyword>
<dbReference type="InterPro" id="IPR036282">
    <property type="entry name" value="Glutathione-S-Trfase_C_sf"/>
</dbReference>
<evidence type="ECO:0000256" key="1">
    <source>
        <dbReference type="ARBA" id="ARBA00007409"/>
    </source>
</evidence>
<evidence type="ECO:0000313" key="6">
    <source>
        <dbReference type="EMBL" id="MBR0654186.1"/>
    </source>
</evidence>
<dbReference type="InterPro" id="IPR040079">
    <property type="entry name" value="Glutathione_S-Trfase"/>
</dbReference>
<dbReference type="Proteomes" id="UP001196068">
    <property type="component" value="Unassembled WGS sequence"/>
</dbReference>
<evidence type="ECO:0000256" key="2">
    <source>
        <dbReference type="ARBA" id="ARBA00022679"/>
    </source>
</evidence>
<evidence type="ECO:0000259" key="4">
    <source>
        <dbReference type="PROSITE" id="PS50404"/>
    </source>
</evidence>
<evidence type="ECO:0000259" key="5">
    <source>
        <dbReference type="PROSITE" id="PS50405"/>
    </source>
</evidence>
<sequence length="210" mass="23139">MLTVYGRTNSVNVRKVLWLLDELGTPYQRLDAGMEHGVVDTPEYRAMNPNGRIPTITDGALVLWESNACLRYLAMKAGERGATLYPPDPAARASVDRWLDWQLSTLGGAERMMFWGVVRTPPEKRDMAAVQKSVADSGACWRIIDARLADGRGFIEGEALTLADIVLGAYAGRWFGVPVEGKASLPNLERWFATISARPGYARWLGGPLT</sequence>
<feature type="domain" description="GST C-terminal" evidence="5">
    <location>
        <begin position="88"/>
        <end position="210"/>
    </location>
</feature>
<dbReference type="SUPFAM" id="SSF52833">
    <property type="entry name" value="Thioredoxin-like"/>
    <property type="match status" value="1"/>
</dbReference>
<reference evidence="6" key="2">
    <citation type="journal article" date="2021" name="Syst. Appl. Microbiol.">
        <title>Roseomonas hellenica sp. nov., isolated from roots of wild-growing Alkanna tinctoria.</title>
        <authorList>
            <person name="Rat A."/>
            <person name="Naranjo H.D."/>
            <person name="Lebbe L."/>
            <person name="Cnockaert M."/>
            <person name="Krigas N."/>
            <person name="Grigoriadou K."/>
            <person name="Maloupa E."/>
            <person name="Willems A."/>
        </authorList>
    </citation>
    <scope>NUCLEOTIDE SEQUENCE</scope>
    <source>
        <strain evidence="6">LMG 28251</strain>
    </source>
</reference>
<evidence type="ECO:0000256" key="3">
    <source>
        <dbReference type="RuleBase" id="RU003494"/>
    </source>
</evidence>
<reference evidence="6" key="1">
    <citation type="submission" date="2020-01" db="EMBL/GenBank/DDBJ databases">
        <authorList>
            <person name="Rat A."/>
        </authorList>
    </citation>
    <scope>NUCLEOTIDE SEQUENCE</scope>
    <source>
        <strain evidence="6">LMG 28251</strain>
    </source>
</reference>
<dbReference type="PROSITE" id="PS50405">
    <property type="entry name" value="GST_CTER"/>
    <property type="match status" value="1"/>
</dbReference>
<name>A0AAF1JWJ3_9PROT</name>
<dbReference type="CDD" id="cd03047">
    <property type="entry name" value="GST_N_2"/>
    <property type="match status" value="1"/>
</dbReference>
<dbReference type="PANTHER" id="PTHR44051">
    <property type="entry name" value="GLUTATHIONE S-TRANSFERASE-RELATED"/>
    <property type="match status" value="1"/>
</dbReference>
<dbReference type="InterPro" id="IPR004045">
    <property type="entry name" value="Glutathione_S-Trfase_N"/>
</dbReference>
<dbReference type="InterPro" id="IPR010987">
    <property type="entry name" value="Glutathione-S-Trfase_C-like"/>
</dbReference>
<organism evidence="6 7">
    <name type="scientific">Plastoroseomonas arctica</name>
    <dbReference type="NCBI Taxonomy" id="1509237"/>
    <lineage>
        <taxon>Bacteria</taxon>
        <taxon>Pseudomonadati</taxon>
        <taxon>Pseudomonadota</taxon>
        <taxon>Alphaproteobacteria</taxon>
        <taxon>Acetobacterales</taxon>
        <taxon>Acetobacteraceae</taxon>
        <taxon>Plastoroseomonas</taxon>
    </lineage>
</organism>
<keyword evidence="7" id="KW-1185">Reference proteome</keyword>
<accession>A0AAF1JWJ3</accession>
<dbReference type="Pfam" id="PF00043">
    <property type="entry name" value="GST_C"/>
    <property type="match status" value="1"/>
</dbReference>
<dbReference type="Gene3D" id="1.20.1050.10">
    <property type="match status" value="1"/>
</dbReference>
<dbReference type="PROSITE" id="PS50404">
    <property type="entry name" value="GST_NTER"/>
    <property type="match status" value="1"/>
</dbReference>
<dbReference type="InterPro" id="IPR004046">
    <property type="entry name" value="GST_C"/>
</dbReference>
<dbReference type="SFLD" id="SFLDG01150">
    <property type="entry name" value="Main.1:_Beta-like"/>
    <property type="match status" value="1"/>
</dbReference>
<comment type="caution">
    <text evidence="6">The sequence shown here is derived from an EMBL/GenBank/DDBJ whole genome shotgun (WGS) entry which is preliminary data.</text>
</comment>
<dbReference type="Pfam" id="PF02798">
    <property type="entry name" value="GST_N"/>
    <property type="match status" value="1"/>
</dbReference>
<dbReference type="GO" id="GO:0016740">
    <property type="term" value="F:transferase activity"/>
    <property type="evidence" value="ECO:0007669"/>
    <property type="project" value="UniProtKB-KW"/>
</dbReference>
<dbReference type="SUPFAM" id="SSF47616">
    <property type="entry name" value="GST C-terminal domain-like"/>
    <property type="match status" value="1"/>
</dbReference>
<dbReference type="RefSeq" id="WP_211872986.1">
    <property type="nucleotide sequence ID" value="NZ_JAAEDH010000002.1"/>
</dbReference>
<dbReference type="PANTHER" id="PTHR44051:SF19">
    <property type="entry name" value="DISULFIDE-BOND OXIDOREDUCTASE YFCG"/>
    <property type="match status" value="1"/>
</dbReference>
<dbReference type="FunFam" id="3.40.30.10:FF:000039">
    <property type="entry name" value="Glutathione S-transferase domain"/>
    <property type="match status" value="1"/>
</dbReference>